<keyword evidence="2" id="KW-1185">Reference proteome</keyword>
<dbReference type="Proteomes" id="UP001549047">
    <property type="component" value="Unassembled WGS sequence"/>
</dbReference>
<gene>
    <name evidence="1" type="ORF">ABID16_004199</name>
</gene>
<name>A0ABV2J513_9HYPH</name>
<evidence type="ECO:0000313" key="2">
    <source>
        <dbReference type="Proteomes" id="UP001549047"/>
    </source>
</evidence>
<proteinExistence type="predicted"/>
<reference evidence="1 2" key="1">
    <citation type="submission" date="2024-06" db="EMBL/GenBank/DDBJ databases">
        <title>Genomic Encyclopedia of Type Strains, Phase IV (KMG-IV): sequencing the most valuable type-strain genomes for metagenomic binning, comparative biology and taxonomic classification.</title>
        <authorList>
            <person name="Goeker M."/>
        </authorList>
    </citation>
    <scope>NUCLEOTIDE SEQUENCE [LARGE SCALE GENOMIC DNA]</scope>
    <source>
        <strain evidence="1 2">DSM 29780</strain>
    </source>
</reference>
<evidence type="ECO:0000313" key="1">
    <source>
        <dbReference type="EMBL" id="MET3615852.1"/>
    </source>
</evidence>
<dbReference type="EMBL" id="JBEPMB010000009">
    <property type="protein sequence ID" value="MET3615852.1"/>
    <property type="molecule type" value="Genomic_DNA"/>
</dbReference>
<comment type="caution">
    <text evidence="1">The sequence shown here is derived from an EMBL/GenBank/DDBJ whole genome shotgun (WGS) entry which is preliminary data.</text>
</comment>
<accession>A0ABV2J513</accession>
<dbReference type="RefSeq" id="WP_354558315.1">
    <property type="nucleotide sequence ID" value="NZ_JBEPMB010000009.1"/>
</dbReference>
<sequence length="283" mass="31949">MTPELLVRAAEFERHPQFYRAMASFSLMAIRLYQGPGVARFLVNETARTIIANLCIIFDAISQDDPSVTLTVGRVQDACEKLGIASRGRVYTFLKMMELGKYLQTQPGTDRRIRRLVPSSQFVQHLDTIVEAILEGADILLPEPICVRRYSDPTTRRRFIQASGEDMLAGFAPWNHYEEMRPFTARDGGFHILSVILDQAGAFERDIPGGTHVTVSLADLARKHNLSRSHLRQLLADAVDHDLIVLENAATYKIVLTPRLISIYRAHIALLLAYYAEIIETRI</sequence>
<protein>
    <submittedName>
        <fullName evidence="1">AraC-like DNA-binding protein</fullName>
    </submittedName>
</protein>
<organism evidence="1 2">
    <name type="scientific">Rhizobium aquaticum</name>
    <dbReference type="NCBI Taxonomy" id="1549636"/>
    <lineage>
        <taxon>Bacteria</taxon>
        <taxon>Pseudomonadati</taxon>
        <taxon>Pseudomonadota</taxon>
        <taxon>Alphaproteobacteria</taxon>
        <taxon>Hyphomicrobiales</taxon>
        <taxon>Rhizobiaceae</taxon>
        <taxon>Rhizobium/Agrobacterium group</taxon>
        <taxon>Rhizobium</taxon>
    </lineage>
</organism>